<protein>
    <submittedName>
        <fullName evidence="1">Uncharacterized protein</fullName>
    </submittedName>
</protein>
<evidence type="ECO:0000313" key="2">
    <source>
        <dbReference type="Proteomes" id="UP000273278"/>
    </source>
</evidence>
<dbReference type="Proteomes" id="UP000273278">
    <property type="component" value="Chromosome"/>
</dbReference>
<proteinExistence type="predicted"/>
<dbReference type="AlphaFoldDB" id="A0A3G3IHT3"/>
<name>A0A3G3IHT3_9ARCH</name>
<sequence>MCKGHTSTVKGGENTEKRTKWETYAEMSKDELVIRLVEAETRHAEFVATVESLARDGSRWAIPDLGEKPTEEWLGKIVAYAKAHTDDFSYMDLAEYGVDLETAEKLWREC</sequence>
<organism evidence="1 2">
    <name type="scientific">Methanomethylophilus alvi</name>
    <dbReference type="NCBI Taxonomy" id="1291540"/>
    <lineage>
        <taxon>Archaea</taxon>
        <taxon>Methanobacteriati</taxon>
        <taxon>Thermoplasmatota</taxon>
        <taxon>Thermoplasmata</taxon>
        <taxon>Methanomassiliicoccales</taxon>
        <taxon>Methanomethylophilaceae</taxon>
        <taxon>Methanomethylophilus</taxon>
    </lineage>
</organism>
<reference evidence="1 2" key="1">
    <citation type="submission" date="2016-10" db="EMBL/GenBank/DDBJ databases">
        <title>Complete genome of the TMA-utilizing, human hosted archaeon Methanomethylophilus alvus Gen. nov, sp. nov., strain Mx-05, derived from a pure culture.</title>
        <authorList>
            <person name="Brugere J.-F."/>
            <person name="Ben Hania W."/>
            <person name="Chaudhary P.P."/>
            <person name="Gaci N."/>
            <person name="Borrel G."/>
            <person name="Cao Van Tuat L."/>
            <person name="Fardeau M.-L."/>
            <person name="Harris H.M.B."/>
            <person name="O'Toole P.W."/>
            <person name="Ollivier B."/>
        </authorList>
    </citation>
    <scope>NUCLEOTIDE SEQUENCE [LARGE SCALE GENOMIC DNA]</scope>
    <source>
        <strain evidence="1 2">Mx-05</strain>
    </source>
</reference>
<dbReference type="EMBL" id="CP017686">
    <property type="protein sequence ID" value="AYQ55248.1"/>
    <property type="molecule type" value="Genomic_DNA"/>
</dbReference>
<accession>A0A3G3IHT3</accession>
<gene>
    <name evidence="1" type="ORF">BKD89_05460</name>
</gene>
<evidence type="ECO:0000313" key="1">
    <source>
        <dbReference type="EMBL" id="AYQ55248.1"/>
    </source>
</evidence>